<sequence>APGPWLRARCCTTRSPDAFTGCVLECFVAVKQQFCKRGSAGPGLVTPRCHPSRGAARVLPAWIGGFFQERPVLKNPFLEAALLQGYPRRHLPIEAVYSDLCVFGEQLVRKVDGWGRE</sequence>
<dbReference type="STRING" id="62062.ENSHHUP00000031420"/>
<accession>A0A4W5M2C3</accession>
<reference evidence="2" key="1">
    <citation type="submission" date="2018-06" db="EMBL/GenBank/DDBJ databases">
        <title>Genome assembly of Danube salmon.</title>
        <authorList>
            <person name="Macqueen D.J."/>
            <person name="Gundappa M.K."/>
        </authorList>
    </citation>
    <scope>NUCLEOTIDE SEQUENCE [LARGE SCALE GENOMIC DNA]</scope>
</reference>
<evidence type="ECO:0000313" key="2">
    <source>
        <dbReference type="Proteomes" id="UP000314982"/>
    </source>
</evidence>
<protein>
    <submittedName>
        <fullName evidence="1">Uncharacterized protein</fullName>
    </submittedName>
</protein>
<organism evidence="1 2">
    <name type="scientific">Hucho hucho</name>
    <name type="common">huchen</name>
    <dbReference type="NCBI Taxonomy" id="62062"/>
    <lineage>
        <taxon>Eukaryota</taxon>
        <taxon>Metazoa</taxon>
        <taxon>Chordata</taxon>
        <taxon>Craniata</taxon>
        <taxon>Vertebrata</taxon>
        <taxon>Euteleostomi</taxon>
        <taxon>Actinopterygii</taxon>
        <taxon>Neopterygii</taxon>
        <taxon>Teleostei</taxon>
        <taxon>Protacanthopterygii</taxon>
        <taxon>Salmoniformes</taxon>
        <taxon>Salmonidae</taxon>
        <taxon>Salmoninae</taxon>
        <taxon>Hucho</taxon>
    </lineage>
</organism>
<dbReference type="Proteomes" id="UP000314982">
    <property type="component" value="Unassembled WGS sequence"/>
</dbReference>
<proteinExistence type="predicted"/>
<reference evidence="1" key="3">
    <citation type="submission" date="2025-09" db="UniProtKB">
        <authorList>
            <consortium name="Ensembl"/>
        </authorList>
    </citation>
    <scope>IDENTIFICATION</scope>
</reference>
<evidence type="ECO:0000313" key="1">
    <source>
        <dbReference type="Ensembl" id="ENSHHUP00000031420.1"/>
    </source>
</evidence>
<name>A0A4W5M2C3_9TELE</name>
<dbReference type="AlphaFoldDB" id="A0A4W5M2C3"/>
<reference evidence="1" key="2">
    <citation type="submission" date="2025-08" db="UniProtKB">
        <authorList>
            <consortium name="Ensembl"/>
        </authorList>
    </citation>
    <scope>IDENTIFICATION</scope>
</reference>
<dbReference type="Ensembl" id="ENSHHUT00000032722.1">
    <property type="protein sequence ID" value="ENSHHUP00000031420.1"/>
    <property type="gene ID" value="ENSHHUG00000019975.1"/>
</dbReference>
<keyword evidence="2" id="KW-1185">Reference proteome</keyword>